<sequence>MDNTALAAGGDLDRHVRHRYECGSCGDLAVVREREPQRSLAEFGEPITDGGRVQDGDGVSCEWDGCEETFDTQQGMRIHHVRVHDERVVEMETCDYCGEEFEPGAGSTGTYCSVECSSRARSSRVTLTCEHCGKEFELAPSEAEGRRYCSTNCYGEATNTTEVRTCPCGTTFRVRPDDDQRACCHPCEGEIRTSKPRPDDLEALLWLLYVYEDHNMRQTHKRVNHHRDRDERLTRDAVSDRLIEMGVHANQAQEIARRATDRPASEAPDGDDSWKRYQQGRGEADD</sequence>
<accession>A0ABD6AGY6</accession>
<comment type="caution">
    <text evidence="3">The sequence shown here is derived from an EMBL/GenBank/DDBJ whole genome shotgun (WGS) entry which is preliminary data.</text>
</comment>
<evidence type="ECO:0000256" key="1">
    <source>
        <dbReference type="SAM" id="MobiDB-lite"/>
    </source>
</evidence>
<feature type="domain" description="C2H2-type" evidence="2">
    <location>
        <begin position="61"/>
        <end position="84"/>
    </location>
</feature>
<evidence type="ECO:0000259" key="2">
    <source>
        <dbReference type="PROSITE" id="PS00028"/>
    </source>
</evidence>
<organism evidence="3 4">
    <name type="scientific">Halorubrum rutilum</name>
    <dbReference type="NCBI Taxonomy" id="1364933"/>
    <lineage>
        <taxon>Archaea</taxon>
        <taxon>Methanobacteriati</taxon>
        <taxon>Methanobacteriota</taxon>
        <taxon>Stenosarchaea group</taxon>
        <taxon>Halobacteria</taxon>
        <taxon>Halobacteriales</taxon>
        <taxon>Haloferacaceae</taxon>
        <taxon>Halorubrum</taxon>
    </lineage>
</organism>
<feature type="compositionally biased region" description="Basic and acidic residues" evidence="1">
    <location>
        <begin position="255"/>
        <end position="264"/>
    </location>
</feature>
<feature type="region of interest" description="Disordered" evidence="1">
    <location>
        <begin position="248"/>
        <end position="286"/>
    </location>
</feature>
<dbReference type="Proteomes" id="UP001596545">
    <property type="component" value="Unassembled WGS sequence"/>
</dbReference>
<dbReference type="AlphaFoldDB" id="A0ABD6AGY6"/>
<protein>
    <recommendedName>
        <fullName evidence="2">C2H2-type domain-containing protein</fullName>
    </recommendedName>
</protein>
<dbReference type="PROSITE" id="PS00028">
    <property type="entry name" value="ZINC_FINGER_C2H2_1"/>
    <property type="match status" value="1"/>
</dbReference>
<dbReference type="InterPro" id="IPR013087">
    <property type="entry name" value="Znf_C2H2_type"/>
</dbReference>
<name>A0ABD6AGY6_9EURY</name>
<keyword evidence="4" id="KW-1185">Reference proteome</keyword>
<dbReference type="InterPro" id="IPR036236">
    <property type="entry name" value="Znf_C2H2_sf"/>
</dbReference>
<dbReference type="SUPFAM" id="SSF57667">
    <property type="entry name" value="beta-beta-alpha zinc fingers"/>
    <property type="match status" value="1"/>
</dbReference>
<evidence type="ECO:0000313" key="4">
    <source>
        <dbReference type="Proteomes" id="UP001596545"/>
    </source>
</evidence>
<dbReference type="RefSeq" id="WP_256407407.1">
    <property type="nucleotide sequence ID" value="NZ_JANHDN010000001.1"/>
</dbReference>
<proteinExistence type="predicted"/>
<dbReference type="EMBL" id="JBHTBL010000001">
    <property type="protein sequence ID" value="MFC7323306.1"/>
    <property type="molecule type" value="Genomic_DNA"/>
</dbReference>
<gene>
    <name evidence="3" type="ORF">ACFQMF_01800</name>
</gene>
<evidence type="ECO:0000313" key="3">
    <source>
        <dbReference type="EMBL" id="MFC7323306.1"/>
    </source>
</evidence>
<reference evidence="3 4" key="1">
    <citation type="journal article" date="2019" name="Int. J. Syst. Evol. Microbiol.">
        <title>The Global Catalogue of Microorganisms (GCM) 10K type strain sequencing project: providing services to taxonomists for standard genome sequencing and annotation.</title>
        <authorList>
            <consortium name="The Broad Institute Genomics Platform"/>
            <consortium name="The Broad Institute Genome Sequencing Center for Infectious Disease"/>
            <person name="Wu L."/>
            <person name="Ma J."/>
        </authorList>
    </citation>
    <scope>NUCLEOTIDE SEQUENCE [LARGE SCALE GENOMIC DNA]</scope>
    <source>
        <strain evidence="3 4">CGMCC 1.12554</strain>
    </source>
</reference>